<organism evidence="1 2">
    <name type="scientific">Micromonospora radicis</name>
    <dbReference type="NCBI Taxonomy" id="1894971"/>
    <lineage>
        <taxon>Bacteria</taxon>
        <taxon>Bacillati</taxon>
        <taxon>Actinomycetota</taxon>
        <taxon>Actinomycetes</taxon>
        <taxon>Micromonosporales</taxon>
        <taxon>Micromonosporaceae</taxon>
        <taxon>Micromonospora</taxon>
    </lineage>
</organism>
<accession>A0A418MVL9</accession>
<comment type="caution">
    <text evidence="1">The sequence shown here is derived from an EMBL/GenBank/DDBJ whole genome shotgun (WGS) entry which is preliminary data.</text>
</comment>
<keyword evidence="2" id="KW-1185">Reference proteome</keyword>
<reference evidence="1 2" key="1">
    <citation type="submission" date="2018-08" db="EMBL/GenBank/DDBJ databases">
        <title>Jishengella sp. nov., isolated from a root of Azadirachta indica A. Juss. var. siamensis Valenton.</title>
        <authorList>
            <person name="Kuncharoen N."/>
            <person name="Tanasupawat S."/>
            <person name="Kudo T."/>
            <person name="Ohkuma M."/>
        </authorList>
    </citation>
    <scope>NUCLEOTIDE SEQUENCE [LARGE SCALE GENOMIC DNA]</scope>
    <source>
        <strain evidence="1 2">AZ1-13</strain>
    </source>
</reference>
<protein>
    <recommendedName>
        <fullName evidence="3">ESX-1 secretion-associated protein</fullName>
    </recommendedName>
</protein>
<sequence length="98" mass="10001">MTEQELAVRPELLHRVGRSLGETGYRLAHGLAGVPGLAAPMAGWSTGAALGALEGAVHSWSTRLGGRVVQTGAAVRAAAGAYESVDERAAARLSAVPR</sequence>
<dbReference type="RefSeq" id="WP_119575338.1">
    <property type="nucleotide sequence ID" value="NZ_QXEC01000009.1"/>
</dbReference>
<gene>
    <name evidence="1" type="ORF">D2L64_11800</name>
</gene>
<name>A0A418MVL9_9ACTN</name>
<dbReference type="Proteomes" id="UP000283832">
    <property type="component" value="Unassembled WGS sequence"/>
</dbReference>
<dbReference type="OrthoDB" id="3403967at2"/>
<proteinExistence type="predicted"/>
<evidence type="ECO:0000313" key="2">
    <source>
        <dbReference type="Proteomes" id="UP000283832"/>
    </source>
</evidence>
<evidence type="ECO:0000313" key="1">
    <source>
        <dbReference type="EMBL" id="RIV38640.1"/>
    </source>
</evidence>
<dbReference type="EMBL" id="QXEC01000009">
    <property type="protein sequence ID" value="RIV38640.1"/>
    <property type="molecule type" value="Genomic_DNA"/>
</dbReference>
<evidence type="ECO:0008006" key="3">
    <source>
        <dbReference type="Google" id="ProtNLM"/>
    </source>
</evidence>
<dbReference type="AlphaFoldDB" id="A0A418MVL9"/>